<reference evidence="2" key="5">
    <citation type="journal article" date="2021" name="G3 (Bethesda)">
        <title>Aegilops tauschii genome assembly Aet v5.0 features greater sequence contiguity and improved annotation.</title>
        <authorList>
            <person name="Wang L."/>
            <person name="Zhu T."/>
            <person name="Rodriguez J.C."/>
            <person name="Deal K.R."/>
            <person name="Dubcovsky J."/>
            <person name="McGuire P.E."/>
            <person name="Lux T."/>
            <person name="Spannagl M."/>
            <person name="Mayer K.F.X."/>
            <person name="Baldrich P."/>
            <person name="Meyers B.C."/>
            <person name="Huo N."/>
            <person name="Gu Y.Q."/>
            <person name="Zhou H."/>
            <person name="Devos K.M."/>
            <person name="Bennetzen J.L."/>
            <person name="Unver T."/>
            <person name="Budak H."/>
            <person name="Gulick P.J."/>
            <person name="Galiba G."/>
            <person name="Kalapos B."/>
            <person name="Nelson D.R."/>
            <person name="Li P."/>
            <person name="You F.M."/>
            <person name="Luo M.C."/>
            <person name="Dvorak J."/>
        </authorList>
    </citation>
    <scope>NUCLEOTIDE SEQUENCE [LARGE SCALE GENOMIC DNA]</scope>
    <source>
        <strain evidence="2">cv. AL8/78</strain>
    </source>
</reference>
<organism evidence="2 3">
    <name type="scientific">Aegilops tauschii subsp. strangulata</name>
    <name type="common">Goatgrass</name>
    <dbReference type="NCBI Taxonomy" id="200361"/>
    <lineage>
        <taxon>Eukaryota</taxon>
        <taxon>Viridiplantae</taxon>
        <taxon>Streptophyta</taxon>
        <taxon>Embryophyta</taxon>
        <taxon>Tracheophyta</taxon>
        <taxon>Spermatophyta</taxon>
        <taxon>Magnoliopsida</taxon>
        <taxon>Liliopsida</taxon>
        <taxon>Poales</taxon>
        <taxon>Poaceae</taxon>
        <taxon>BOP clade</taxon>
        <taxon>Pooideae</taxon>
        <taxon>Triticodae</taxon>
        <taxon>Triticeae</taxon>
        <taxon>Triticinae</taxon>
        <taxon>Aegilops</taxon>
    </lineage>
</organism>
<feature type="compositionally biased region" description="Polar residues" evidence="1">
    <location>
        <begin position="149"/>
        <end position="159"/>
    </location>
</feature>
<accession>A0A453N337</accession>
<evidence type="ECO:0000313" key="3">
    <source>
        <dbReference type="Proteomes" id="UP000015105"/>
    </source>
</evidence>
<feature type="region of interest" description="Disordered" evidence="1">
    <location>
        <begin position="1"/>
        <end position="97"/>
    </location>
</feature>
<sequence length="175" mass="18703">ARPVVRWETFPFPKCPNPEPLRRGGAGGGQHQPSIPVFRPLPVPPPSRVERARRPLARSGGRILRPNRPSRQSPAMEKEAPRAAPGERESSGIAAQRARIGDCGETADDFISRLPDAVLCTIISLLPTKDGGRTQALSPRWRACGAPRPSTSRSSPGLQTTPSPPTPSPPPPSPT</sequence>
<dbReference type="AlphaFoldDB" id="A0A453N337"/>
<proteinExistence type="predicted"/>
<reference evidence="3" key="2">
    <citation type="journal article" date="2017" name="Nat. Plants">
        <title>The Aegilops tauschii genome reveals multiple impacts of transposons.</title>
        <authorList>
            <person name="Zhao G."/>
            <person name="Zou C."/>
            <person name="Li K."/>
            <person name="Wang K."/>
            <person name="Li T."/>
            <person name="Gao L."/>
            <person name="Zhang X."/>
            <person name="Wang H."/>
            <person name="Yang Z."/>
            <person name="Liu X."/>
            <person name="Jiang W."/>
            <person name="Mao L."/>
            <person name="Kong X."/>
            <person name="Jiao Y."/>
            <person name="Jia J."/>
        </authorList>
    </citation>
    <scope>NUCLEOTIDE SEQUENCE [LARGE SCALE GENOMIC DNA]</scope>
    <source>
        <strain evidence="3">cv. AL8/78</strain>
    </source>
</reference>
<keyword evidence="3" id="KW-1185">Reference proteome</keyword>
<reference evidence="2" key="3">
    <citation type="journal article" date="2017" name="Nature">
        <title>Genome sequence of the progenitor of the wheat D genome Aegilops tauschii.</title>
        <authorList>
            <person name="Luo M.C."/>
            <person name="Gu Y.Q."/>
            <person name="Puiu D."/>
            <person name="Wang H."/>
            <person name="Twardziok S.O."/>
            <person name="Deal K.R."/>
            <person name="Huo N."/>
            <person name="Zhu T."/>
            <person name="Wang L."/>
            <person name="Wang Y."/>
            <person name="McGuire P.E."/>
            <person name="Liu S."/>
            <person name="Long H."/>
            <person name="Ramasamy R.K."/>
            <person name="Rodriguez J.C."/>
            <person name="Van S.L."/>
            <person name="Yuan L."/>
            <person name="Wang Z."/>
            <person name="Xia Z."/>
            <person name="Xiao L."/>
            <person name="Anderson O.D."/>
            <person name="Ouyang S."/>
            <person name="Liang Y."/>
            <person name="Zimin A.V."/>
            <person name="Pertea G."/>
            <person name="Qi P."/>
            <person name="Bennetzen J.L."/>
            <person name="Dai X."/>
            <person name="Dawson M.W."/>
            <person name="Muller H.G."/>
            <person name="Kugler K."/>
            <person name="Rivarola-Duarte L."/>
            <person name="Spannagl M."/>
            <person name="Mayer K.F.X."/>
            <person name="Lu F.H."/>
            <person name="Bevan M.W."/>
            <person name="Leroy P."/>
            <person name="Li P."/>
            <person name="You F.M."/>
            <person name="Sun Q."/>
            <person name="Liu Z."/>
            <person name="Lyons E."/>
            <person name="Wicker T."/>
            <person name="Salzberg S.L."/>
            <person name="Devos K.M."/>
            <person name="Dvorak J."/>
        </authorList>
    </citation>
    <scope>NUCLEOTIDE SEQUENCE [LARGE SCALE GENOMIC DNA]</scope>
    <source>
        <strain evidence="2">cv. AL8/78</strain>
    </source>
</reference>
<dbReference type="SUPFAM" id="SSF81383">
    <property type="entry name" value="F-box domain"/>
    <property type="match status" value="1"/>
</dbReference>
<feature type="compositionally biased region" description="Pro residues" evidence="1">
    <location>
        <begin position="162"/>
        <end position="175"/>
    </location>
</feature>
<dbReference type="Gene3D" id="1.20.1280.50">
    <property type="match status" value="1"/>
</dbReference>
<dbReference type="EnsemblPlants" id="AET6Gv20194400.14">
    <property type="protein sequence ID" value="AET6Gv20194400.14"/>
    <property type="gene ID" value="AET6Gv20194400"/>
</dbReference>
<dbReference type="Gramene" id="AET6Gv20194400.14">
    <property type="protein sequence ID" value="AET6Gv20194400.14"/>
    <property type="gene ID" value="AET6Gv20194400"/>
</dbReference>
<reference evidence="3" key="1">
    <citation type="journal article" date="2014" name="Science">
        <title>Ancient hybridizations among the ancestral genomes of bread wheat.</title>
        <authorList>
            <consortium name="International Wheat Genome Sequencing Consortium,"/>
            <person name="Marcussen T."/>
            <person name="Sandve S.R."/>
            <person name="Heier L."/>
            <person name="Spannagl M."/>
            <person name="Pfeifer M."/>
            <person name="Jakobsen K.S."/>
            <person name="Wulff B.B."/>
            <person name="Steuernagel B."/>
            <person name="Mayer K.F."/>
            <person name="Olsen O.A."/>
        </authorList>
    </citation>
    <scope>NUCLEOTIDE SEQUENCE [LARGE SCALE GENOMIC DNA]</scope>
    <source>
        <strain evidence="3">cv. AL8/78</strain>
    </source>
</reference>
<dbReference type="InterPro" id="IPR053781">
    <property type="entry name" value="F-box_AtFBL13-like"/>
</dbReference>
<protein>
    <recommendedName>
        <fullName evidence="4">F-box domain-containing protein</fullName>
    </recommendedName>
</protein>
<evidence type="ECO:0000256" key="1">
    <source>
        <dbReference type="SAM" id="MobiDB-lite"/>
    </source>
</evidence>
<reference evidence="2" key="4">
    <citation type="submission" date="2019-03" db="UniProtKB">
        <authorList>
            <consortium name="EnsemblPlants"/>
        </authorList>
    </citation>
    <scope>IDENTIFICATION</scope>
</reference>
<evidence type="ECO:0000313" key="2">
    <source>
        <dbReference type="EnsemblPlants" id="AET6Gv20194400.14"/>
    </source>
</evidence>
<dbReference type="EnsemblPlants" id="AET6Gv20194400.15">
    <property type="protein sequence ID" value="AET6Gv20194400.15"/>
    <property type="gene ID" value="AET6Gv20194400"/>
</dbReference>
<dbReference type="CDD" id="cd22160">
    <property type="entry name" value="F-box_AtFBL13-like"/>
    <property type="match status" value="1"/>
</dbReference>
<dbReference type="Gramene" id="AET6Gv20194400.15">
    <property type="protein sequence ID" value="AET6Gv20194400.15"/>
    <property type="gene ID" value="AET6Gv20194400"/>
</dbReference>
<feature type="region of interest" description="Disordered" evidence="1">
    <location>
        <begin position="129"/>
        <end position="175"/>
    </location>
</feature>
<feature type="compositionally biased region" description="Basic and acidic residues" evidence="1">
    <location>
        <begin position="76"/>
        <end position="90"/>
    </location>
</feature>
<dbReference type="Proteomes" id="UP000015105">
    <property type="component" value="Chromosome 6D"/>
</dbReference>
<name>A0A453N337_AEGTS</name>
<dbReference type="InterPro" id="IPR036047">
    <property type="entry name" value="F-box-like_dom_sf"/>
</dbReference>
<evidence type="ECO:0008006" key="4">
    <source>
        <dbReference type="Google" id="ProtNLM"/>
    </source>
</evidence>